<feature type="compositionally biased region" description="Basic residues" evidence="6">
    <location>
        <begin position="515"/>
        <end position="524"/>
    </location>
</feature>
<dbReference type="GO" id="GO:0010436">
    <property type="term" value="F:carotenoid dioxygenase activity"/>
    <property type="evidence" value="ECO:0007669"/>
    <property type="project" value="TreeGrafter"/>
</dbReference>
<feature type="compositionally biased region" description="Low complexity" evidence="6">
    <location>
        <begin position="619"/>
        <end position="629"/>
    </location>
</feature>
<dbReference type="Proteomes" id="UP001283361">
    <property type="component" value="Unassembled WGS sequence"/>
</dbReference>
<comment type="cofactor">
    <cofactor evidence="5">
        <name>Fe(2+)</name>
        <dbReference type="ChEBI" id="CHEBI:29033"/>
    </cofactor>
    <text evidence="5">Binds 1 Fe(2+) ion per subunit.</text>
</comment>
<keyword evidence="2 5" id="KW-0479">Metal-binding</keyword>
<name>A0AAE0Z6A0_9GAST</name>
<dbReference type="PANTHER" id="PTHR10543">
    <property type="entry name" value="BETA-CAROTENE DIOXYGENASE"/>
    <property type="match status" value="1"/>
</dbReference>
<evidence type="ECO:0000256" key="1">
    <source>
        <dbReference type="ARBA" id="ARBA00006787"/>
    </source>
</evidence>
<dbReference type="GO" id="GO:0042574">
    <property type="term" value="P:retinal metabolic process"/>
    <property type="evidence" value="ECO:0007669"/>
    <property type="project" value="TreeGrafter"/>
</dbReference>
<feature type="binding site" evidence="5">
    <location>
        <position position="219"/>
    </location>
    <ligand>
        <name>Fe cation</name>
        <dbReference type="ChEBI" id="CHEBI:24875"/>
        <note>catalytic</note>
    </ligand>
</feature>
<evidence type="ECO:0000313" key="8">
    <source>
        <dbReference type="Proteomes" id="UP001283361"/>
    </source>
</evidence>
<feature type="binding site" evidence="5">
    <location>
        <position position="290"/>
    </location>
    <ligand>
        <name>Fe cation</name>
        <dbReference type="ChEBI" id="CHEBI:24875"/>
        <note>catalytic</note>
    </ligand>
</feature>
<evidence type="ECO:0000256" key="5">
    <source>
        <dbReference type="PIRSR" id="PIRSR604294-1"/>
    </source>
</evidence>
<reference evidence="7" key="1">
    <citation type="journal article" date="2023" name="G3 (Bethesda)">
        <title>A reference genome for the long-term kleptoplast-retaining sea slug Elysia crispata morphotype clarki.</title>
        <authorList>
            <person name="Eastman K.E."/>
            <person name="Pendleton A.L."/>
            <person name="Shaikh M.A."/>
            <person name="Suttiyut T."/>
            <person name="Ogas R."/>
            <person name="Tomko P."/>
            <person name="Gavelis G."/>
            <person name="Widhalm J.R."/>
            <person name="Wisecaver J.H."/>
        </authorList>
    </citation>
    <scope>NUCLEOTIDE SEQUENCE</scope>
    <source>
        <strain evidence="7">ECLA1</strain>
    </source>
</reference>
<evidence type="ECO:0000256" key="4">
    <source>
        <dbReference type="ARBA" id="ARBA00023004"/>
    </source>
</evidence>
<feature type="region of interest" description="Disordered" evidence="6">
    <location>
        <begin position="606"/>
        <end position="629"/>
    </location>
</feature>
<dbReference type="EMBL" id="JAWDGP010004525">
    <property type="protein sequence ID" value="KAK3763669.1"/>
    <property type="molecule type" value="Genomic_DNA"/>
</dbReference>
<comment type="similarity">
    <text evidence="1">Belongs to the carotenoid oxygenase family.</text>
</comment>
<evidence type="ECO:0000313" key="7">
    <source>
        <dbReference type="EMBL" id="KAK3763669.1"/>
    </source>
</evidence>
<dbReference type="GO" id="GO:0046872">
    <property type="term" value="F:metal ion binding"/>
    <property type="evidence" value="ECO:0007669"/>
    <property type="project" value="UniProtKB-KW"/>
</dbReference>
<dbReference type="PANTHER" id="PTHR10543:SF24">
    <property type="entry name" value="CAROTENOID ISOMEROOXYGENASE"/>
    <property type="match status" value="1"/>
</dbReference>
<sequence length="629" mass="70861">MNKPIETDVTGEVPNWINGSLYRNGAGLYKVGPTAWNHFFDGFAVLQRWTISDSEVTFQTSVLDSEDYKKCAKHRRLVGQGVGSSFPDPCETIFGRLFNSFLPSSAPASDNTNVNLMEFGDRLFALTESPAINEINPDSLTVKEKSMIKDYVAVHLGTAHPHKLKDGSIIFYGTNMNYKQAYNFIAIPPQSDPSKSPFADAKIIAAAPSRWKMSISYTHSFGMTQNYFVHFEQPLAVNLPRAVLLKPLRLKRGDVLVPFEGESLDIMLVSRSTGERLPITYKAPEGVVFHFINCYEESNFVICDACFYPKGAKAVQRLYFDLILEDAKARIDFNFKYARFVLPQSLDGAEEGKNLVTLPDTTAKAFLEKDSENVVCVSPEYFGDNLIADLPSINYDYNGVKHRYAYTTTNICSTQRVLAKFDVVEKSTKTYEVNENYLPGEPVFVARPGATEEDDGVVLSTIVAANSTVQSYLVVLDAKTFQEVARANLPLEQKMRENERKEEDENSNGKEDKKKKGKRRRRRKIEKEEGKDSVYDREKEEQGEEKIGYLISNLNTSNRTLDFLIVNPRLYRLRQHIGSFFSNPSNTFTINITVILGRRQDHQHHDNNIDIIKPPPPSSSSSSSSPSSS</sequence>
<keyword evidence="8" id="KW-1185">Reference proteome</keyword>
<protein>
    <submittedName>
        <fullName evidence="7">Uncharacterized protein</fullName>
    </submittedName>
</protein>
<proteinExistence type="inferred from homology"/>
<feature type="compositionally biased region" description="Basic and acidic residues" evidence="6">
    <location>
        <begin position="525"/>
        <end position="542"/>
    </location>
</feature>
<keyword evidence="3" id="KW-0560">Oxidoreductase</keyword>
<dbReference type="GO" id="GO:0016121">
    <property type="term" value="P:carotene catabolic process"/>
    <property type="evidence" value="ECO:0007669"/>
    <property type="project" value="TreeGrafter"/>
</dbReference>
<evidence type="ECO:0000256" key="2">
    <source>
        <dbReference type="ARBA" id="ARBA00022723"/>
    </source>
</evidence>
<dbReference type="InterPro" id="IPR004294">
    <property type="entry name" value="Carotenoid_Oase"/>
</dbReference>
<accession>A0AAE0Z6A0</accession>
<evidence type="ECO:0000256" key="6">
    <source>
        <dbReference type="SAM" id="MobiDB-lite"/>
    </source>
</evidence>
<feature type="compositionally biased region" description="Basic and acidic residues" evidence="6">
    <location>
        <begin position="493"/>
        <end position="514"/>
    </location>
</feature>
<evidence type="ECO:0000256" key="3">
    <source>
        <dbReference type="ARBA" id="ARBA00023002"/>
    </source>
</evidence>
<organism evidence="7 8">
    <name type="scientific">Elysia crispata</name>
    <name type="common">lettuce slug</name>
    <dbReference type="NCBI Taxonomy" id="231223"/>
    <lineage>
        <taxon>Eukaryota</taxon>
        <taxon>Metazoa</taxon>
        <taxon>Spiralia</taxon>
        <taxon>Lophotrochozoa</taxon>
        <taxon>Mollusca</taxon>
        <taxon>Gastropoda</taxon>
        <taxon>Heterobranchia</taxon>
        <taxon>Euthyneura</taxon>
        <taxon>Panpulmonata</taxon>
        <taxon>Sacoglossa</taxon>
        <taxon>Placobranchoidea</taxon>
        <taxon>Plakobranchidae</taxon>
        <taxon>Elysia</taxon>
    </lineage>
</organism>
<keyword evidence="4 5" id="KW-0408">Iron</keyword>
<feature type="binding site" evidence="5">
    <location>
        <position position="160"/>
    </location>
    <ligand>
        <name>Fe cation</name>
        <dbReference type="ChEBI" id="CHEBI:24875"/>
        <note>catalytic</note>
    </ligand>
</feature>
<dbReference type="GO" id="GO:0003834">
    <property type="term" value="F:beta-carotene 15,15'-dioxygenase activity"/>
    <property type="evidence" value="ECO:0007669"/>
    <property type="project" value="TreeGrafter"/>
</dbReference>
<feature type="region of interest" description="Disordered" evidence="6">
    <location>
        <begin position="492"/>
        <end position="542"/>
    </location>
</feature>
<dbReference type="Pfam" id="PF03055">
    <property type="entry name" value="RPE65"/>
    <property type="match status" value="1"/>
</dbReference>
<gene>
    <name evidence="7" type="ORF">RRG08_051190</name>
</gene>
<comment type="caution">
    <text evidence="7">The sequence shown here is derived from an EMBL/GenBank/DDBJ whole genome shotgun (WGS) entry which is preliminary data.</text>
</comment>
<dbReference type="AlphaFoldDB" id="A0AAE0Z6A0"/>